<dbReference type="Pfam" id="PF01208">
    <property type="entry name" value="URO-D"/>
    <property type="match status" value="1"/>
</dbReference>
<name>A0A9D5JZA9_9BACT</name>
<dbReference type="InterPro" id="IPR038071">
    <property type="entry name" value="UROD/MetE-like_sf"/>
</dbReference>
<organism evidence="2 3">
    <name type="scientific">candidate division KSB3 bacterium</name>
    <dbReference type="NCBI Taxonomy" id="2044937"/>
    <lineage>
        <taxon>Bacteria</taxon>
        <taxon>candidate division KSB3</taxon>
    </lineage>
</organism>
<protein>
    <recommendedName>
        <fullName evidence="1">Uroporphyrinogen decarboxylase (URO-D) domain-containing protein</fullName>
    </recommendedName>
</protein>
<sequence>MTHRERMLATIRGEPTDQIPWAPRMDLWSIAHRTRGTLSEAFVGLNTAEIADVLGVACHAVRADYTIPRDPQDLMLRGFGLDNHPDFPYRIEVNTLPVEFQDEGHTRTTTIQTSSGEVTTRVRTSPDMSQNGISRPFIEAYPIQGPDDLEAVAQVFEHLEVIPTPEAYAAFHDRIGERGLAVAHGCVGASPLHLILHDLAPIDQFFYLYVDNRDALYDLAARIEPLFDAMLEAVLACEAEVVLWGGNYDQSITSPPFFQREIAPWLQRISERLHRAGKYLLTHTDGENQKLLPLYPACDFDVAESVCPAPMTRTTLAEVRAGMGPETTVWGGIPSISLLKDSMDEPTFEAYLTEVFDALGSAKHLIFGVSDNVPPDADLARLERIRERIAMCGPVNP</sequence>
<dbReference type="SUPFAM" id="SSF51726">
    <property type="entry name" value="UROD/MetE-like"/>
    <property type="match status" value="1"/>
</dbReference>
<dbReference type="GO" id="GO:0004853">
    <property type="term" value="F:uroporphyrinogen decarboxylase activity"/>
    <property type="evidence" value="ECO:0007669"/>
    <property type="project" value="InterPro"/>
</dbReference>
<feature type="domain" description="Uroporphyrinogen decarboxylase (URO-D)" evidence="1">
    <location>
        <begin position="203"/>
        <end position="387"/>
    </location>
</feature>
<proteinExistence type="predicted"/>
<evidence type="ECO:0000313" key="3">
    <source>
        <dbReference type="Proteomes" id="UP000649604"/>
    </source>
</evidence>
<dbReference type="Proteomes" id="UP000649604">
    <property type="component" value="Unassembled WGS sequence"/>
</dbReference>
<dbReference type="EMBL" id="WJJP01000595">
    <property type="protein sequence ID" value="MBD3326531.1"/>
    <property type="molecule type" value="Genomic_DNA"/>
</dbReference>
<accession>A0A9D5JZA9</accession>
<evidence type="ECO:0000313" key="2">
    <source>
        <dbReference type="EMBL" id="MBD3326531.1"/>
    </source>
</evidence>
<comment type="caution">
    <text evidence="2">The sequence shown here is derived from an EMBL/GenBank/DDBJ whole genome shotgun (WGS) entry which is preliminary data.</text>
</comment>
<dbReference type="AlphaFoldDB" id="A0A9D5JZA9"/>
<dbReference type="InterPro" id="IPR000257">
    <property type="entry name" value="Uroporphyrinogen_deCOase"/>
</dbReference>
<dbReference type="GO" id="GO:0006779">
    <property type="term" value="P:porphyrin-containing compound biosynthetic process"/>
    <property type="evidence" value="ECO:0007669"/>
    <property type="project" value="InterPro"/>
</dbReference>
<dbReference type="Gene3D" id="3.20.20.210">
    <property type="match status" value="1"/>
</dbReference>
<gene>
    <name evidence="2" type="ORF">GF339_18245</name>
</gene>
<evidence type="ECO:0000259" key="1">
    <source>
        <dbReference type="Pfam" id="PF01208"/>
    </source>
</evidence>
<reference evidence="2" key="1">
    <citation type="submission" date="2019-11" db="EMBL/GenBank/DDBJ databases">
        <title>Microbial mats filling the niche in hypersaline microbial mats.</title>
        <authorList>
            <person name="Wong H.L."/>
            <person name="Macleod F.I."/>
            <person name="White R.A. III"/>
            <person name="Burns B.P."/>
        </authorList>
    </citation>
    <scope>NUCLEOTIDE SEQUENCE</scope>
    <source>
        <strain evidence="2">Rbin_158</strain>
    </source>
</reference>